<dbReference type="PANTHER" id="PTHR21248:SF22">
    <property type="entry name" value="PHOSPHOLIPASE D"/>
    <property type="match status" value="1"/>
</dbReference>
<dbReference type="InterPro" id="IPR025202">
    <property type="entry name" value="PLD-like_dom"/>
</dbReference>
<dbReference type="InterPro" id="IPR001736">
    <property type="entry name" value="PLipase_D/transphosphatidylase"/>
</dbReference>
<evidence type="ECO:0000259" key="1">
    <source>
        <dbReference type="PROSITE" id="PS50035"/>
    </source>
</evidence>
<evidence type="ECO:0000313" key="3">
    <source>
        <dbReference type="Proteomes" id="UP000182192"/>
    </source>
</evidence>
<feature type="domain" description="PLD phosphodiesterase" evidence="1">
    <location>
        <begin position="193"/>
        <end position="220"/>
    </location>
</feature>
<dbReference type="PROSITE" id="PS51257">
    <property type="entry name" value="PROKAR_LIPOPROTEIN"/>
    <property type="match status" value="1"/>
</dbReference>
<dbReference type="Pfam" id="PF13091">
    <property type="entry name" value="PLDc_2"/>
    <property type="match status" value="2"/>
</dbReference>
<dbReference type="SUPFAM" id="SSF56024">
    <property type="entry name" value="Phospholipase D/nuclease"/>
    <property type="match status" value="2"/>
</dbReference>
<dbReference type="SMART" id="SM00155">
    <property type="entry name" value="PLDc"/>
    <property type="match status" value="2"/>
</dbReference>
<dbReference type="OrthoDB" id="9762009at2"/>
<dbReference type="AlphaFoldDB" id="A0A1I1KNL4"/>
<name>A0A1I1KNL4_RUMAL</name>
<reference evidence="2 3" key="1">
    <citation type="submission" date="2016-10" db="EMBL/GenBank/DDBJ databases">
        <authorList>
            <person name="de Groot N.N."/>
        </authorList>
    </citation>
    <scope>NUCLEOTIDE SEQUENCE [LARGE SCALE GENOMIC DNA]</scope>
    <source>
        <strain evidence="2 3">AR67</strain>
    </source>
</reference>
<gene>
    <name evidence="2" type="ORF">SAMN02910406_02017</name>
</gene>
<dbReference type="RefSeq" id="WP_074961469.1">
    <property type="nucleotide sequence ID" value="NZ_FOKQ01000016.1"/>
</dbReference>
<protein>
    <submittedName>
        <fullName evidence="2">Cardiolipin synthase</fullName>
    </submittedName>
</protein>
<dbReference type="PROSITE" id="PS50035">
    <property type="entry name" value="PLD"/>
    <property type="match status" value="2"/>
</dbReference>
<sequence length="456" mass="50467">MKKRLASGIMAALMLCGCGSVKNGSVKDSSSSASEVLSSVEELSSAGEVSSAVKADESSQAREVYVRPDMPAHLTQQLDILDRAGDRFYLLTNSRYPVYSNTEVSYFPTGESFYEALLDELAQAEETIFLEYFIVRDGEMLGGILDILTEKIADGVDVRLLCDGFQQNDAFCEEMKGYGIDCRLYREPDHVSINERDHRKLAVIDGKTAFMGGVNLADEYINVDSPYGRWKDAAILMRGDAVRSCTELFFEQWDSGAELENSAEYIGRAEPADAEGYVMPYGESPYDGVDAAREIYLEIMDSAEDYLYITAPYLNIDDEVEDAICSAAERGVEVIVIVPGVPDKLYMELIARTHYERLVDSGVKLYRFTPGFIHSKLFVSDDRVATVGSVNLNSRSFYCDFECGAVLTNVPCIADIKADILDTLAECELITEEKIIPLTPGEEVRAAMMANLNGMM</sequence>
<dbReference type="GO" id="GO:0030572">
    <property type="term" value="F:phosphatidyltransferase activity"/>
    <property type="evidence" value="ECO:0007669"/>
    <property type="project" value="UniProtKB-ARBA"/>
</dbReference>
<dbReference type="GO" id="GO:0032049">
    <property type="term" value="P:cardiolipin biosynthetic process"/>
    <property type="evidence" value="ECO:0007669"/>
    <property type="project" value="UniProtKB-ARBA"/>
</dbReference>
<feature type="domain" description="PLD phosphodiesterase" evidence="1">
    <location>
        <begin position="369"/>
        <end position="396"/>
    </location>
</feature>
<dbReference type="PANTHER" id="PTHR21248">
    <property type="entry name" value="CARDIOLIPIN SYNTHASE"/>
    <property type="match status" value="1"/>
</dbReference>
<dbReference type="Proteomes" id="UP000182192">
    <property type="component" value="Unassembled WGS sequence"/>
</dbReference>
<proteinExistence type="predicted"/>
<dbReference type="Gene3D" id="3.30.870.10">
    <property type="entry name" value="Endonuclease Chain A"/>
    <property type="match status" value="2"/>
</dbReference>
<evidence type="ECO:0000313" key="2">
    <source>
        <dbReference type="EMBL" id="SFC60258.1"/>
    </source>
</evidence>
<organism evidence="2 3">
    <name type="scientific">Ruminococcus albus</name>
    <dbReference type="NCBI Taxonomy" id="1264"/>
    <lineage>
        <taxon>Bacteria</taxon>
        <taxon>Bacillati</taxon>
        <taxon>Bacillota</taxon>
        <taxon>Clostridia</taxon>
        <taxon>Eubacteriales</taxon>
        <taxon>Oscillospiraceae</taxon>
        <taxon>Ruminococcus</taxon>
    </lineage>
</organism>
<dbReference type="EMBL" id="FOKQ01000016">
    <property type="protein sequence ID" value="SFC60258.1"/>
    <property type="molecule type" value="Genomic_DNA"/>
</dbReference>
<accession>A0A1I1KNL4</accession>